<name>A0A432MPF3_9BACT</name>
<dbReference type="Gene3D" id="3.40.50.150">
    <property type="entry name" value="Vaccinia Virus protein VP39"/>
    <property type="match status" value="1"/>
</dbReference>
<dbReference type="PANTHER" id="PTHR14741">
    <property type="entry name" value="S-ADENOSYLMETHIONINE-DEPENDENT METHYLTRANSFERASE RELATED"/>
    <property type="match status" value="1"/>
</dbReference>
<dbReference type="InterPro" id="IPR019012">
    <property type="entry name" value="RNA_cap_Gua-N2-MeTrfase"/>
</dbReference>
<dbReference type="PANTHER" id="PTHR14741:SF32">
    <property type="entry name" value="TRIMETHYLGUANOSINE SYNTHASE"/>
    <property type="match status" value="1"/>
</dbReference>
<dbReference type="GO" id="GO:0008168">
    <property type="term" value="F:methyltransferase activity"/>
    <property type="evidence" value="ECO:0007669"/>
    <property type="project" value="UniProtKB-KW"/>
</dbReference>
<dbReference type="CDD" id="cd02440">
    <property type="entry name" value="AdoMet_MTases"/>
    <property type="match status" value="1"/>
</dbReference>
<reference evidence="2 3" key="1">
    <citation type="submission" date="2018-12" db="EMBL/GenBank/DDBJ databases">
        <authorList>
            <person name="Toschakov S.V."/>
        </authorList>
    </citation>
    <scope>NUCLEOTIDE SEQUENCE [LARGE SCALE GENOMIC DNA]</scope>
    <source>
        <strain evidence="2 3">GM2012</strain>
    </source>
</reference>
<evidence type="ECO:0000313" key="2">
    <source>
        <dbReference type="EMBL" id="RUL89139.1"/>
    </source>
</evidence>
<dbReference type="GO" id="GO:0036261">
    <property type="term" value="P:7-methylguanosine cap hypermethylation"/>
    <property type="evidence" value="ECO:0007669"/>
    <property type="project" value="InterPro"/>
</dbReference>
<evidence type="ECO:0000259" key="1">
    <source>
        <dbReference type="Pfam" id="PF18096"/>
    </source>
</evidence>
<dbReference type="AlphaFoldDB" id="A0A432MPF3"/>
<organism evidence="2 3">
    <name type="scientific">Tautonia sociabilis</name>
    <dbReference type="NCBI Taxonomy" id="2080755"/>
    <lineage>
        <taxon>Bacteria</taxon>
        <taxon>Pseudomonadati</taxon>
        <taxon>Planctomycetota</taxon>
        <taxon>Planctomycetia</taxon>
        <taxon>Isosphaerales</taxon>
        <taxon>Isosphaeraceae</taxon>
        <taxon>Tautonia</taxon>
    </lineage>
</organism>
<reference evidence="2 3" key="2">
    <citation type="submission" date="2019-01" db="EMBL/GenBank/DDBJ databases">
        <title>Tautonia sociabilis, a novel thermotolerant planctomycete of Isosphaeraceae family, isolated from a 4000 m deep subterranean habitat.</title>
        <authorList>
            <person name="Kovaleva O.L."/>
            <person name="Elcheninov A.G."/>
            <person name="Van Heerden E."/>
            <person name="Toshchakov S.V."/>
            <person name="Novikov A."/>
            <person name="Bonch-Osmolovskaya E.A."/>
            <person name="Kublanov I.V."/>
        </authorList>
    </citation>
    <scope>NUCLEOTIDE SEQUENCE [LARGE SCALE GENOMIC DNA]</scope>
    <source>
        <strain evidence="2 3">GM2012</strain>
    </source>
</reference>
<dbReference type="InterPro" id="IPR041497">
    <property type="entry name" value="Thump-like"/>
</dbReference>
<dbReference type="SUPFAM" id="SSF53335">
    <property type="entry name" value="S-adenosyl-L-methionine-dependent methyltransferases"/>
    <property type="match status" value="1"/>
</dbReference>
<keyword evidence="3" id="KW-1185">Reference proteome</keyword>
<dbReference type="InterPro" id="IPR029063">
    <property type="entry name" value="SAM-dependent_MTases_sf"/>
</dbReference>
<protein>
    <submittedName>
        <fullName evidence="2">Class I SAM-dependent methyltransferase</fullName>
    </submittedName>
</protein>
<dbReference type="Pfam" id="PF09445">
    <property type="entry name" value="Methyltransf_15"/>
    <property type="match status" value="1"/>
</dbReference>
<dbReference type="Proteomes" id="UP000280296">
    <property type="component" value="Unassembled WGS sequence"/>
</dbReference>
<gene>
    <name evidence="2" type="ORF">TsocGM_03205</name>
</gene>
<accession>A0A432MPF3</accession>
<dbReference type="Pfam" id="PF18096">
    <property type="entry name" value="Thump_like"/>
    <property type="match status" value="1"/>
</dbReference>
<proteinExistence type="predicted"/>
<sequence>MPLMTPADAEFSLLSTEDGRALLAEVEAAPRPGPAELARWRNGAPAEVVSAAVHLAEARRRGRAKFERADRMWLDPTGLEQATAEAVSRHKATRFRGSSTVVDLCCGIGGDAIALAREAGRVIAVDRDEGMARRTRWNAGVYEVGDRVSVVVADAERFELPEGALVHVDPDRRVEGARRAAQRLADYHPGPEFLLGLAHRSPGGAIKLGPASDFDAHFSGDRFEVELVSLGGEAKEATVWFGGLVSCRRRATRLPEEATWTDRDGPPGAYASSRPLDRWAFDPDPALLRSGLVDSFAEAHGLGRITEAADFLTGPSRVDSPFLAAFEVIEELPVDVKALRRAALDRGIGTMEIKVRGMEIRPETLRTQLRLKGRGAASLLLVGGGRSGPARAVLARRASRVGA</sequence>
<dbReference type="EMBL" id="RYZH01000004">
    <property type="protein sequence ID" value="RUL89139.1"/>
    <property type="molecule type" value="Genomic_DNA"/>
</dbReference>
<evidence type="ECO:0000313" key="3">
    <source>
        <dbReference type="Proteomes" id="UP000280296"/>
    </source>
</evidence>
<keyword evidence="2" id="KW-0489">Methyltransferase</keyword>
<comment type="caution">
    <text evidence="2">The sequence shown here is derived from an EMBL/GenBank/DDBJ whole genome shotgun (WGS) entry which is preliminary data.</text>
</comment>
<dbReference type="OrthoDB" id="9810570at2"/>
<keyword evidence="2" id="KW-0808">Transferase</keyword>
<feature type="domain" description="THUMP-like" evidence="1">
    <location>
        <begin position="324"/>
        <end position="397"/>
    </location>
</feature>